<accession>A0A9P0ATF6</accession>
<evidence type="ECO:0008006" key="4">
    <source>
        <dbReference type="Google" id="ProtNLM"/>
    </source>
</evidence>
<dbReference type="EMBL" id="OV121132">
    <property type="protein sequence ID" value="CAH0547015.1"/>
    <property type="molecule type" value="Genomic_DNA"/>
</dbReference>
<feature type="region of interest" description="Disordered" evidence="1">
    <location>
        <begin position="260"/>
        <end position="302"/>
    </location>
</feature>
<keyword evidence="3" id="KW-1185">Reference proteome</keyword>
<sequence length="302" mass="34354">MMTLEKKVRHRGTKVSADQMSQLVDLLSLPQNKTVLTMKPNPLKVGELLKLWESIGKSLNLLSGPKKCAEDWRRYFVEWKSRTRKKARDFKVEAQATGGRPNSAKPLTELDEKLMGLRTCQRNKKFKKNRKKTKIQIFLGNVVKDFWHDILSPYYKVLEVKNECYPDKFDVTETSAQVNLQSLLDHTSKHLLEAIQIKEHENELLLISKWGCDGASGQSEYNKKYLLQENQETLDGSEGQGSQGCPFCRAEIKGTEQIVVDPFDPKKTQNRNAINKGSSASSPNAQNLDDEDLELEVAINDS</sequence>
<organism evidence="2 3">
    <name type="scientific">Brassicogethes aeneus</name>
    <name type="common">Rape pollen beetle</name>
    <name type="synonym">Meligethes aeneus</name>
    <dbReference type="NCBI Taxonomy" id="1431903"/>
    <lineage>
        <taxon>Eukaryota</taxon>
        <taxon>Metazoa</taxon>
        <taxon>Ecdysozoa</taxon>
        <taxon>Arthropoda</taxon>
        <taxon>Hexapoda</taxon>
        <taxon>Insecta</taxon>
        <taxon>Pterygota</taxon>
        <taxon>Neoptera</taxon>
        <taxon>Endopterygota</taxon>
        <taxon>Coleoptera</taxon>
        <taxon>Polyphaga</taxon>
        <taxon>Cucujiformia</taxon>
        <taxon>Nitidulidae</taxon>
        <taxon>Meligethinae</taxon>
        <taxon>Brassicogethes</taxon>
    </lineage>
</organism>
<proteinExistence type="predicted"/>
<reference evidence="2" key="1">
    <citation type="submission" date="2021-12" db="EMBL/GenBank/DDBJ databases">
        <authorList>
            <person name="King R."/>
        </authorList>
    </citation>
    <scope>NUCLEOTIDE SEQUENCE</scope>
</reference>
<evidence type="ECO:0000313" key="3">
    <source>
        <dbReference type="Proteomes" id="UP001154078"/>
    </source>
</evidence>
<feature type="compositionally biased region" description="Polar residues" evidence="1">
    <location>
        <begin position="270"/>
        <end position="287"/>
    </location>
</feature>
<evidence type="ECO:0000313" key="2">
    <source>
        <dbReference type="EMBL" id="CAH0547015.1"/>
    </source>
</evidence>
<protein>
    <recommendedName>
        <fullName evidence="4">Regulatory protein zeste</fullName>
    </recommendedName>
</protein>
<name>A0A9P0ATF6_BRAAE</name>
<dbReference type="Proteomes" id="UP001154078">
    <property type="component" value="Chromosome 1"/>
</dbReference>
<gene>
    <name evidence="2" type="ORF">MELIAE_LOCUS1071</name>
</gene>
<dbReference type="AlphaFoldDB" id="A0A9P0ATF6"/>
<evidence type="ECO:0000256" key="1">
    <source>
        <dbReference type="SAM" id="MobiDB-lite"/>
    </source>
</evidence>
<dbReference type="OrthoDB" id="7540822at2759"/>